<dbReference type="AlphaFoldDB" id="A0A2T0LC58"/>
<dbReference type="Gene3D" id="3.30.420.40">
    <property type="match status" value="1"/>
</dbReference>
<evidence type="ECO:0000313" key="2">
    <source>
        <dbReference type="EMBL" id="PRX39534.1"/>
    </source>
</evidence>
<dbReference type="OrthoDB" id="2677727at2"/>
<organism evidence="2 3">
    <name type="scientific">Planifilum fimeticola</name>
    <dbReference type="NCBI Taxonomy" id="201975"/>
    <lineage>
        <taxon>Bacteria</taxon>
        <taxon>Bacillati</taxon>
        <taxon>Bacillota</taxon>
        <taxon>Bacilli</taxon>
        <taxon>Bacillales</taxon>
        <taxon>Thermoactinomycetaceae</taxon>
        <taxon>Planifilum</taxon>
    </lineage>
</organism>
<evidence type="ECO:0000259" key="1">
    <source>
        <dbReference type="Pfam" id="PF17989"/>
    </source>
</evidence>
<dbReference type="Pfam" id="PF17989">
    <property type="entry name" value="ALP_N"/>
    <property type="match status" value="1"/>
</dbReference>
<dbReference type="InterPro" id="IPR043129">
    <property type="entry name" value="ATPase_NBD"/>
</dbReference>
<comment type="caution">
    <text evidence="2">The sequence shown here is derived from an EMBL/GenBank/DDBJ whole genome shotgun (WGS) entry which is preliminary data.</text>
</comment>
<keyword evidence="3" id="KW-1185">Reference proteome</keyword>
<evidence type="ECO:0000313" key="3">
    <source>
        <dbReference type="Proteomes" id="UP000237797"/>
    </source>
</evidence>
<sequence>MKIVAVDCGRSRVKVAAEGQKPFMFPSVLGQYHKRGYREDLPGDIEMFYNGSGYFIGQLAEREAYNPYRNFDQTKVTKETLLLTLAALWQTGIQDDIFLVMPIPIKNYEDEEERRGLKDLLKGEHEVTINGDSRTIHISRVLIVMEGAVSFFTNYRPGTVRILDLGSRMWNAATFKDGVYINRESGSFDLGCDMLGKDTKVTEEQIQTAADTINGEVRRLRWEDDDSVLLIGGGNEAFAPYIQNYFPNAEVVKDGVYANVLGCLAAGKARRS</sequence>
<protein>
    <recommendedName>
        <fullName evidence="1">Actin-like protein N-terminal domain-containing protein</fullName>
    </recommendedName>
</protein>
<feature type="domain" description="Actin-like protein N-terminal" evidence="1">
    <location>
        <begin position="5"/>
        <end position="148"/>
    </location>
</feature>
<gene>
    <name evidence="2" type="ORF">CLV97_12472</name>
</gene>
<dbReference type="SUPFAM" id="SSF53067">
    <property type="entry name" value="Actin-like ATPase domain"/>
    <property type="match status" value="1"/>
</dbReference>
<dbReference type="CDD" id="cd10227">
    <property type="entry name" value="ASKHA_NBD_ParM-like"/>
    <property type="match status" value="1"/>
</dbReference>
<dbReference type="Proteomes" id="UP000237797">
    <property type="component" value="Unassembled WGS sequence"/>
</dbReference>
<proteinExistence type="predicted"/>
<dbReference type="EMBL" id="PVNE01000024">
    <property type="protein sequence ID" value="PRX39534.1"/>
    <property type="molecule type" value="Genomic_DNA"/>
</dbReference>
<accession>A0A2T0LC58</accession>
<name>A0A2T0LC58_9BACL</name>
<dbReference type="RefSeq" id="WP_106346082.1">
    <property type="nucleotide sequence ID" value="NZ_PVNE01000024.1"/>
</dbReference>
<reference evidence="2 3" key="1">
    <citation type="submission" date="2018-03" db="EMBL/GenBank/DDBJ databases">
        <title>Genomic Encyclopedia of Archaeal and Bacterial Type Strains, Phase II (KMG-II): from individual species to whole genera.</title>
        <authorList>
            <person name="Goeker M."/>
        </authorList>
    </citation>
    <scope>NUCLEOTIDE SEQUENCE [LARGE SCALE GENOMIC DNA]</scope>
    <source>
        <strain evidence="2 3">DSM 44946</strain>
    </source>
</reference>
<dbReference type="InterPro" id="IPR040607">
    <property type="entry name" value="ALP_N"/>
</dbReference>